<keyword evidence="5" id="KW-1185">Reference proteome</keyword>
<proteinExistence type="inferred from homology"/>
<reference evidence="5" key="1">
    <citation type="journal article" date="2019" name="Int. J. Syst. Evol. Microbiol.">
        <title>The Global Catalogue of Microorganisms (GCM) 10K type strain sequencing project: providing services to taxonomists for standard genome sequencing and annotation.</title>
        <authorList>
            <consortium name="The Broad Institute Genomics Platform"/>
            <consortium name="The Broad Institute Genome Sequencing Center for Infectious Disease"/>
            <person name="Wu L."/>
            <person name="Ma J."/>
        </authorList>
    </citation>
    <scope>NUCLEOTIDE SEQUENCE [LARGE SCALE GENOMIC DNA]</scope>
    <source>
        <strain evidence="5">CGMCC 1.12750</strain>
    </source>
</reference>
<accession>A0ABW2UER5</accession>
<dbReference type="PANTHER" id="PTHR23416">
    <property type="entry name" value="SIALIC ACID SYNTHASE-RELATED"/>
    <property type="match status" value="1"/>
</dbReference>
<dbReference type="InterPro" id="IPR051159">
    <property type="entry name" value="Hexapeptide_acetyltransf"/>
</dbReference>
<dbReference type="InterPro" id="IPR011004">
    <property type="entry name" value="Trimer_LpxA-like_sf"/>
</dbReference>
<keyword evidence="2" id="KW-0808">Transferase</keyword>
<dbReference type="PANTHER" id="PTHR23416:SF23">
    <property type="entry name" value="ACETYLTRANSFERASE C18B11.09C-RELATED"/>
    <property type="match status" value="1"/>
</dbReference>
<protein>
    <submittedName>
        <fullName evidence="4">Acetyltransferase</fullName>
    </submittedName>
</protein>
<comment type="similarity">
    <text evidence="1">Belongs to the transferase hexapeptide repeat family.</text>
</comment>
<gene>
    <name evidence="4" type="ORF">ACFQXB_02970</name>
</gene>
<dbReference type="CDD" id="cd05825">
    <property type="entry name" value="LbH_wcaF_like"/>
    <property type="match status" value="1"/>
</dbReference>
<organism evidence="4 5">
    <name type="scientific">Plastorhodobacter daqingensis</name>
    <dbReference type="NCBI Taxonomy" id="1387281"/>
    <lineage>
        <taxon>Bacteria</taxon>
        <taxon>Pseudomonadati</taxon>
        <taxon>Pseudomonadota</taxon>
        <taxon>Alphaproteobacteria</taxon>
        <taxon>Rhodobacterales</taxon>
        <taxon>Paracoccaceae</taxon>
        <taxon>Plastorhodobacter</taxon>
    </lineage>
</organism>
<evidence type="ECO:0000256" key="1">
    <source>
        <dbReference type="ARBA" id="ARBA00007274"/>
    </source>
</evidence>
<evidence type="ECO:0000256" key="3">
    <source>
        <dbReference type="SAM" id="MobiDB-lite"/>
    </source>
</evidence>
<evidence type="ECO:0000256" key="2">
    <source>
        <dbReference type="ARBA" id="ARBA00022679"/>
    </source>
</evidence>
<dbReference type="EMBL" id="JBHTFQ010000001">
    <property type="protein sequence ID" value="MFC7703157.1"/>
    <property type="molecule type" value="Genomic_DNA"/>
</dbReference>
<name>A0ABW2UER5_9RHOB</name>
<feature type="region of interest" description="Disordered" evidence="3">
    <location>
        <begin position="175"/>
        <end position="196"/>
    </location>
</feature>
<dbReference type="Gene3D" id="2.160.10.10">
    <property type="entry name" value="Hexapeptide repeat proteins"/>
    <property type="match status" value="1"/>
</dbReference>
<dbReference type="Proteomes" id="UP001596516">
    <property type="component" value="Unassembled WGS sequence"/>
</dbReference>
<dbReference type="SUPFAM" id="SSF51161">
    <property type="entry name" value="Trimeric LpxA-like enzymes"/>
    <property type="match status" value="1"/>
</dbReference>
<evidence type="ECO:0000313" key="5">
    <source>
        <dbReference type="Proteomes" id="UP001596516"/>
    </source>
</evidence>
<evidence type="ECO:0000313" key="4">
    <source>
        <dbReference type="EMBL" id="MFC7703157.1"/>
    </source>
</evidence>
<sequence length="196" mass="21547">MTQGLRNAGTGVFGGVPTFTLRHRLSRALFQLVWMLCARWTPPPAWRWRRLILRAFGAEMAPDAVVYASARIWLPRNLSMGAKSVIGPRCTIYCMDRIEIGRRAVISQGAHLCSGSHDVDDPGFALVTQPIRIGDHAWICAEAFVGPGVIVGKGAVLGARGVAFRDLPDWTVHAGNPARQLRRRTGPSRRESLPDN</sequence>
<dbReference type="RefSeq" id="WP_377398846.1">
    <property type="nucleotide sequence ID" value="NZ_JBHTFQ010000001.1"/>
</dbReference>
<comment type="caution">
    <text evidence="4">The sequence shown here is derived from an EMBL/GenBank/DDBJ whole genome shotgun (WGS) entry which is preliminary data.</text>
</comment>